<proteinExistence type="predicted"/>
<feature type="region of interest" description="Disordered" evidence="1">
    <location>
        <begin position="724"/>
        <end position="752"/>
    </location>
</feature>
<feature type="region of interest" description="Disordered" evidence="1">
    <location>
        <begin position="1"/>
        <end position="37"/>
    </location>
</feature>
<comment type="caution">
    <text evidence="2">The sequence shown here is derived from an EMBL/GenBank/DDBJ whole genome shotgun (WGS) entry which is preliminary data.</text>
</comment>
<reference evidence="2 3" key="1">
    <citation type="journal article" date="2020" name="ISME J.">
        <title>Uncovering the hidden diversity of litter-decomposition mechanisms in mushroom-forming fungi.</title>
        <authorList>
            <person name="Floudas D."/>
            <person name="Bentzer J."/>
            <person name="Ahren D."/>
            <person name="Johansson T."/>
            <person name="Persson P."/>
            <person name="Tunlid A."/>
        </authorList>
    </citation>
    <scope>NUCLEOTIDE SEQUENCE [LARGE SCALE GENOMIC DNA]</scope>
    <source>
        <strain evidence="2 3">CBS 175.51</strain>
    </source>
</reference>
<dbReference type="PANTHER" id="PTHR33096:SF1">
    <property type="entry name" value="CXC1-LIKE CYSTEINE CLUSTER ASSOCIATED WITH KDZ TRANSPOSASES DOMAIN-CONTAINING PROTEIN"/>
    <property type="match status" value="1"/>
</dbReference>
<protein>
    <submittedName>
        <fullName evidence="2">Uncharacterized protein</fullName>
    </submittedName>
</protein>
<feature type="compositionally biased region" description="Acidic residues" evidence="1">
    <location>
        <begin position="25"/>
        <end position="37"/>
    </location>
</feature>
<dbReference type="OrthoDB" id="3237105at2759"/>
<dbReference type="Proteomes" id="UP000541558">
    <property type="component" value="Unassembled WGS sequence"/>
</dbReference>
<feature type="compositionally biased region" description="Acidic residues" evidence="1">
    <location>
        <begin position="724"/>
        <end position="739"/>
    </location>
</feature>
<dbReference type="Pfam" id="PF18758">
    <property type="entry name" value="KDZ"/>
    <property type="match status" value="1"/>
</dbReference>
<evidence type="ECO:0000313" key="3">
    <source>
        <dbReference type="Proteomes" id="UP000541558"/>
    </source>
</evidence>
<dbReference type="InterPro" id="IPR040521">
    <property type="entry name" value="KDZ"/>
</dbReference>
<dbReference type="PANTHER" id="PTHR33096">
    <property type="entry name" value="CXC2 DOMAIN-CONTAINING PROTEIN"/>
    <property type="match status" value="1"/>
</dbReference>
<dbReference type="EMBL" id="JAACJK010000019">
    <property type="protein sequence ID" value="KAF5338020.1"/>
    <property type="molecule type" value="Genomic_DNA"/>
</dbReference>
<accession>A0A8H5FI35</accession>
<name>A0A8H5FI35_9AGAR</name>
<evidence type="ECO:0000313" key="2">
    <source>
        <dbReference type="EMBL" id="KAF5338020.1"/>
    </source>
</evidence>
<sequence length="752" mass="84761">MSYGGSLRPASGGGGGVDGEKEGDVADTEGDEDGFWEDIEDSGLDYLALCCPACFGAREGIVKGGSEPDVIVCLDACFTQKRRNPVRGRTKDPPLRHPMSAFLTREEMKSAENYVEDLRPSRAKAPRKETGSKETVTGPDMVEEGMKVPKSVLDACLDSFKAADEKRTKASTKYFADTGLMALLCRHDRVLWLANMTTAGERQYFAIALILKLFKHLPKDTSVGIMYDIGCQLERSCRKWGMMVEITPRISWAVSVFHAYGHQWPCQLIYHPRKRKGFGLSDGEGCERFWSAIEFLIPTLRVSGYHQRLFTLDVQVSYLRGQSLLLLGQWIKRKFEKCRAKRNAALEVLGDLTYSEDELRREWESQVGAQTKPLVVATGGLAKKSIKVILSLMEFRSNLQKDIQKIDRKVSRVQATDGLDDLVESRGLLASRVEEVSEQIDVKRKALGVRDERNLKDLIKDKYLELRLKALAVKERLRAKLQGRKFEFERVDRAYQRVTANESSLLSHIQKQVGRHQGTIVSTMKKYNDMCRDLEKMIREGKAPVGAISPRPIPKEELYSMDVDAPIWDDSGLNDVASGEIPGWLGNDEIRRGIIAWLDLQRCDEELVRLKQECLNIHTWARREWDALHKALEETVCDNIKYQLHKRQAELSKLITTWRGLIRAVAPGVYSLDWTSVGKVDITTATIFDTGAGSDSEESDVSQDSELEADDIVVQALESMNLLGDEEVGVEGSDQENTVDSDFGSPRKRRRE</sequence>
<gene>
    <name evidence="2" type="ORF">D9611_014648</name>
</gene>
<evidence type="ECO:0000256" key="1">
    <source>
        <dbReference type="SAM" id="MobiDB-lite"/>
    </source>
</evidence>
<organism evidence="2 3">
    <name type="scientific">Ephemerocybe angulata</name>
    <dbReference type="NCBI Taxonomy" id="980116"/>
    <lineage>
        <taxon>Eukaryota</taxon>
        <taxon>Fungi</taxon>
        <taxon>Dikarya</taxon>
        <taxon>Basidiomycota</taxon>
        <taxon>Agaricomycotina</taxon>
        <taxon>Agaricomycetes</taxon>
        <taxon>Agaricomycetidae</taxon>
        <taxon>Agaricales</taxon>
        <taxon>Agaricineae</taxon>
        <taxon>Psathyrellaceae</taxon>
        <taxon>Ephemerocybe</taxon>
    </lineage>
</organism>
<keyword evidence="3" id="KW-1185">Reference proteome</keyword>
<dbReference type="AlphaFoldDB" id="A0A8H5FI35"/>